<dbReference type="GO" id="GO:0006226">
    <property type="term" value="P:dUMP biosynthetic process"/>
    <property type="evidence" value="ECO:0007669"/>
    <property type="project" value="UniProtKB-UniPathway"/>
</dbReference>
<dbReference type="NCBIfam" id="TIGR00576">
    <property type="entry name" value="dut"/>
    <property type="match status" value="1"/>
</dbReference>
<organism evidence="7 8">
    <name type="scientific">Hevea brasiliensis</name>
    <name type="common">Para rubber tree</name>
    <name type="synonym">Siphonia brasiliensis</name>
    <dbReference type="NCBI Taxonomy" id="3981"/>
    <lineage>
        <taxon>Eukaryota</taxon>
        <taxon>Viridiplantae</taxon>
        <taxon>Streptophyta</taxon>
        <taxon>Embryophyta</taxon>
        <taxon>Tracheophyta</taxon>
        <taxon>Spermatophyta</taxon>
        <taxon>Magnoliopsida</taxon>
        <taxon>eudicotyledons</taxon>
        <taxon>Gunneridae</taxon>
        <taxon>Pentapetalae</taxon>
        <taxon>rosids</taxon>
        <taxon>fabids</taxon>
        <taxon>Malpighiales</taxon>
        <taxon>Euphorbiaceae</taxon>
        <taxon>Crotonoideae</taxon>
        <taxon>Micrandreae</taxon>
        <taxon>Hevea</taxon>
    </lineage>
</organism>
<dbReference type="InterPro" id="IPR008181">
    <property type="entry name" value="dUTPase"/>
</dbReference>
<keyword evidence="4" id="KW-0378">Hydrolase</keyword>
<reference evidence="7 8" key="1">
    <citation type="journal article" date="2020" name="Mol. Plant">
        <title>The Chromosome-Based Rubber Tree Genome Provides New Insights into Spurge Genome Evolution and Rubber Biosynthesis.</title>
        <authorList>
            <person name="Liu J."/>
            <person name="Shi C."/>
            <person name="Shi C.C."/>
            <person name="Li W."/>
            <person name="Zhang Q.J."/>
            <person name="Zhang Y."/>
            <person name="Li K."/>
            <person name="Lu H.F."/>
            <person name="Shi C."/>
            <person name="Zhu S.T."/>
            <person name="Xiao Z.Y."/>
            <person name="Nan H."/>
            <person name="Yue Y."/>
            <person name="Zhu X.G."/>
            <person name="Wu Y."/>
            <person name="Hong X.N."/>
            <person name="Fan G.Y."/>
            <person name="Tong Y."/>
            <person name="Zhang D."/>
            <person name="Mao C.L."/>
            <person name="Liu Y.L."/>
            <person name="Hao S.J."/>
            <person name="Liu W.Q."/>
            <person name="Lv M.Q."/>
            <person name="Zhang H.B."/>
            <person name="Liu Y."/>
            <person name="Hu-Tang G.R."/>
            <person name="Wang J.P."/>
            <person name="Wang J.H."/>
            <person name="Sun Y.H."/>
            <person name="Ni S.B."/>
            <person name="Chen W.B."/>
            <person name="Zhang X.C."/>
            <person name="Jiao Y.N."/>
            <person name="Eichler E.E."/>
            <person name="Li G.H."/>
            <person name="Liu X."/>
            <person name="Gao L.Z."/>
        </authorList>
    </citation>
    <scope>NUCLEOTIDE SEQUENCE [LARGE SCALE GENOMIC DNA]</scope>
    <source>
        <strain evidence="8">cv. GT1</strain>
        <tissue evidence="7">Leaf</tissue>
    </source>
</reference>
<dbReference type="PANTHER" id="PTHR11241:SF0">
    <property type="entry name" value="DEOXYURIDINE 5'-TRIPHOSPHATE NUCLEOTIDOHYDROLASE"/>
    <property type="match status" value="1"/>
</dbReference>
<evidence type="ECO:0000256" key="3">
    <source>
        <dbReference type="ARBA" id="ARBA00012379"/>
    </source>
</evidence>
<dbReference type="InterPro" id="IPR036157">
    <property type="entry name" value="dUTPase-like_sf"/>
</dbReference>
<dbReference type="Pfam" id="PF00692">
    <property type="entry name" value="dUTPase"/>
    <property type="match status" value="1"/>
</dbReference>
<dbReference type="AlphaFoldDB" id="A0A6A6K292"/>
<dbReference type="GO" id="GO:0000287">
    <property type="term" value="F:magnesium ion binding"/>
    <property type="evidence" value="ECO:0007669"/>
    <property type="project" value="InterPro"/>
</dbReference>
<evidence type="ECO:0000313" key="7">
    <source>
        <dbReference type="EMBL" id="KAF2282433.1"/>
    </source>
</evidence>
<dbReference type="PANTHER" id="PTHR11241">
    <property type="entry name" value="DEOXYURIDINE 5'-TRIPHOSPHATE NUCLEOTIDOHYDROLASE"/>
    <property type="match status" value="1"/>
</dbReference>
<dbReference type="NCBIfam" id="NF001862">
    <property type="entry name" value="PRK00601.1"/>
    <property type="match status" value="1"/>
</dbReference>
<dbReference type="SUPFAM" id="SSF51283">
    <property type="entry name" value="dUTPase-like"/>
    <property type="match status" value="1"/>
</dbReference>
<comment type="similarity">
    <text evidence="2">Belongs to the dUTPase family.</text>
</comment>
<comment type="caution">
    <text evidence="7">The sequence shown here is derived from an EMBL/GenBank/DDBJ whole genome shotgun (WGS) entry which is preliminary data.</text>
</comment>
<dbReference type="Proteomes" id="UP000467840">
    <property type="component" value="Unassembled WGS sequence"/>
</dbReference>
<keyword evidence="8" id="KW-1185">Reference proteome</keyword>
<dbReference type="InterPro" id="IPR029054">
    <property type="entry name" value="dUTPase-like"/>
</dbReference>
<evidence type="ECO:0000313" key="8">
    <source>
        <dbReference type="Proteomes" id="UP000467840"/>
    </source>
</evidence>
<dbReference type="EC" id="3.6.1.23" evidence="3"/>
<feature type="domain" description="dUTPase-like" evidence="6">
    <location>
        <begin position="337"/>
        <end position="467"/>
    </location>
</feature>
<dbReference type="UniPathway" id="UPA00610">
    <property type="reaction ID" value="UER00666"/>
</dbReference>
<dbReference type="GO" id="GO:0004170">
    <property type="term" value="F:dUTP diphosphatase activity"/>
    <property type="evidence" value="ECO:0007669"/>
    <property type="project" value="UniProtKB-EC"/>
</dbReference>
<evidence type="ECO:0000256" key="4">
    <source>
        <dbReference type="ARBA" id="ARBA00022801"/>
    </source>
</evidence>
<evidence type="ECO:0000256" key="1">
    <source>
        <dbReference type="ARBA" id="ARBA00005142"/>
    </source>
</evidence>
<dbReference type="GO" id="GO:0046081">
    <property type="term" value="P:dUTP catabolic process"/>
    <property type="evidence" value="ECO:0007669"/>
    <property type="project" value="InterPro"/>
</dbReference>
<comment type="pathway">
    <text evidence="1">Pyrimidine metabolism; dUMP biosynthesis; dUMP from dCTP (dUTP route): step 2/2.</text>
</comment>
<name>A0A6A6K292_HEVBR</name>
<proteinExistence type="inferred from homology"/>
<accession>A0A6A6K292</accession>
<evidence type="ECO:0000259" key="6">
    <source>
        <dbReference type="Pfam" id="PF00692"/>
    </source>
</evidence>
<dbReference type="InterPro" id="IPR033704">
    <property type="entry name" value="dUTPase_trimeric"/>
</dbReference>
<evidence type="ECO:0000256" key="2">
    <source>
        <dbReference type="ARBA" id="ARBA00006581"/>
    </source>
</evidence>
<gene>
    <name evidence="7" type="ORF">GH714_044118</name>
</gene>
<dbReference type="EMBL" id="JAAGAX010000225">
    <property type="protein sequence ID" value="KAF2282433.1"/>
    <property type="molecule type" value="Genomic_DNA"/>
</dbReference>
<keyword evidence="5" id="KW-0546">Nucleotide metabolism</keyword>
<sequence>MTASKGVTALNSEAANIPESVKSKIRAIWPTLKASAEEYERIESFINDEPAEEVNITPQDNFDPAKLAKQEPAKPDASHVYTKTGSSAKGEWKMYAVEISESWKDKDGQRQYTNYRATLFGSSPAAIQYYDQVLIKDACASFTSDTLQESAILIHVAAITSASSTVRDAAGKQSVAATCSSDTGGLMLKNCKRCGEQKDISLFYKHPKCKDGRDSKCIECAKANAIRVRLERIEHYREYDRERGNRQDAKYIREYRKENPKKYKAHCVVNNAVRDGLLKQCPCELCGSEKSVAHHDDYDLPLSVRWLCQAHHKQWHAKHGEGKAMINMKIKLNHPDAKVPTYATTGSACFDIYCAEVVEINSETVTINTGLIAEIPKGFAMMVYSRSGHGFKSDTRLSNAVGVIDSDYRGEIMVKLRKDSVESTPPDLSIGSRIAQAMLIPVNQVSFDVSEKLSESGRGSGGFGSSGT</sequence>
<evidence type="ECO:0000256" key="5">
    <source>
        <dbReference type="ARBA" id="ARBA00023080"/>
    </source>
</evidence>
<protein>
    <recommendedName>
        <fullName evidence="3">dUTP diphosphatase</fullName>
        <ecNumber evidence="3">3.6.1.23</ecNumber>
    </recommendedName>
</protein>
<dbReference type="CDD" id="cd07557">
    <property type="entry name" value="trimeric_dUTPase"/>
    <property type="match status" value="1"/>
</dbReference>
<dbReference type="Gene3D" id="2.70.40.10">
    <property type="match status" value="1"/>
</dbReference>